<dbReference type="Proteomes" id="UP000292082">
    <property type="component" value="Unassembled WGS sequence"/>
</dbReference>
<evidence type="ECO:0000256" key="1">
    <source>
        <dbReference type="SAM" id="SignalP"/>
    </source>
</evidence>
<name>A0A4V2K8F6_9APHY</name>
<dbReference type="AlphaFoldDB" id="A0A4V2K8F6"/>
<feature type="chain" id="PRO_5020985288" description="Secreted protein" evidence="1">
    <location>
        <begin position="17"/>
        <end position="81"/>
    </location>
</feature>
<evidence type="ECO:0000313" key="3">
    <source>
        <dbReference type="Proteomes" id="UP000292082"/>
    </source>
</evidence>
<proteinExistence type="predicted"/>
<sequence length="81" mass="9252">MILTVALSSLLPRLYTLTGSRVICPCCSPIPLLQDTTVRFPLSSIVLRWIVDTRLDTCQRFDNLCFPRSLSDRVKRTKEPN</sequence>
<evidence type="ECO:0008006" key="4">
    <source>
        <dbReference type="Google" id="ProtNLM"/>
    </source>
</evidence>
<keyword evidence="3" id="KW-1185">Reference proteome</keyword>
<keyword evidence="1" id="KW-0732">Signal</keyword>
<feature type="signal peptide" evidence="1">
    <location>
        <begin position="1"/>
        <end position="16"/>
    </location>
</feature>
<organism evidence="2 3">
    <name type="scientific">Dichomitus squalens</name>
    <dbReference type="NCBI Taxonomy" id="114155"/>
    <lineage>
        <taxon>Eukaryota</taxon>
        <taxon>Fungi</taxon>
        <taxon>Dikarya</taxon>
        <taxon>Basidiomycota</taxon>
        <taxon>Agaricomycotina</taxon>
        <taxon>Agaricomycetes</taxon>
        <taxon>Polyporales</taxon>
        <taxon>Polyporaceae</taxon>
        <taxon>Dichomitus</taxon>
    </lineage>
</organism>
<dbReference type="EMBL" id="ML145110">
    <property type="protein sequence ID" value="TBU59848.1"/>
    <property type="molecule type" value="Genomic_DNA"/>
</dbReference>
<protein>
    <recommendedName>
        <fullName evidence="4">Secreted protein</fullName>
    </recommendedName>
</protein>
<accession>A0A4V2K8F6</accession>
<reference evidence="2 3" key="1">
    <citation type="submission" date="2019-01" db="EMBL/GenBank/DDBJ databases">
        <title>Draft genome sequences of three monokaryotic isolates of the white-rot basidiomycete fungus Dichomitus squalens.</title>
        <authorList>
            <consortium name="DOE Joint Genome Institute"/>
            <person name="Lopez S.C."/>
            <person name="Andreopoulos B."/>
            <person name="Pangilinan J."/>
            <person name="Lipzen A."/>
            <person name="Riley R."/>
            <person name="Ahrendt S."/>
            <person name="Ng V."/>
            <person name="Barry K."/>
            <person name="Daum C."/>
            <person name="Grigoriev I.V."/>
            <person name="Hilden K.S."/>
            <person name="Makela M.R."/>
            <person name="de Vries R.P."/>
        </authorList>
    </citation>
    <scope>NUCLEOTIDE SEQUENCE [LARGE SCALE GENOMIC DNA]</scope>
    <source>
        <strain evidence="2 3">CBS 464.89</strain>
    </source>
</reference>
<evidence type="ECO:0000313" key="2">
    <source>
        <dbReference type="EMBL" id="TBU59848.1"/>
    </source>
</evidence>
<gene>
    <name evidence="2" type="ORF">BD310DRAFT_924353</name>
</gene>